<feature type="transmembrane region" description="Helical" evidence="1">
    <location>
        <begin position="162"/>
        <end position="184"/>
    </location>
</feature>
<evidence type="ECO:0000313" key="2">
    <source>
        <dbReference type="EMBL" id="KAL3506996.1"/>
    </source>
</evidence>
<dbReference type="EMBL" id="JBJUIK010000013">
    <property type="protein sequence ID" value="KAL3506996.1"/>
    <property type="molecule type" value="Genomic_DNA"/>
</dbReference>
<dbReference type="AlphaFoldDB" id="A0ABD2YJV9"/>
<evidence type="ECO:0000256" key="1">
    <source>
        <dbReference type="SAM" id="Phobius"/>
    </source>
</evidence>
<name>A0ABD2YJV9_9GENT</name>
<proteinExistence type="predicted"/>
<reference evidence="2 3" key="1">
    <citation type="submission" date="2024-11" db="EMBL/GenBank/DDBJ databases">
        <title>A near-complete genome assembly of Cinchona calisaya.</title>
        <authorList>
            <person name="Lian D.C."/>
            <person name="Zhao X.W."/>
            <person name="Wei L."/>
        </authorList>
    </citation>
    <scope>NUCLEOTIDE SEQUENCE [LARGE SCALE GENOMIC DNA]</scope>
    <source>
        <tissue evidence="2">Nenye</tissue>
    </source>
</reference>
<keyword evidence="1" id="KW-0812">Transmembrane</keyword>
<dbReference type="Proteomes" id="UP001630127">
    <property type="component" value="Unassembled WGS sequence"/>
</dbReference>
<comment type="caution">
    <text evidence="2">The sequence shown here is derived from an EMBL/GenBank/DDBJ whole genome shotgun (WGS) entry which is preliminary data.</text>
</comment>
<keyword evidence="1" id="KW-0472">Membrane</keyword>
<evidence type="ECO:0000313" key="3">
    <source>
        <dbReference type="Proteomes" id="UP001630127"/>
    </source>
</evidence>
<keyword evidence="1" id="KW-1133">Transmembrane helix</keyword>
<organism evidence="2 3">
    <name type="scientific">Cinchona calisaya</name>
    <dbReference type="NCBI Taxonomy" id="153742"/>
    <lineage>
        <taxon>Eukaryota</taxon>
        <taxon>Viridiplantae</taxon>
        <taxon>Streptophyta</taxon>
        <taxon>Embryophyta</taxon>
        <taxon>Tracheophyta</taxon>
        <taxon>Spermatophyta</taxon>
        <taxon>Magnoliopsida</taxon>
        <taxon>eudicotyledons</taxon>
        <taxon>Gunneridae</taxon>
        <taxon>Pentapetalae</taxon>
        <taxon>asterids</taxon>
        <taxon>lamiids</taxon>
        <taxon>Gentianales</taxon>
        <taxon>Rubiaceae</taxon>
        <taxon>Cinchonoideae</taxon>
        <taxon>Cinchoneae</taxon>
        <taxon>Cinchona</taxon>
    </lineage>
</organism>
<sequence>MVYVLNFIMIDEFLLRLSFSDASAFLTALFKDVGSTEERSAKELSSWENVREKILCFIEEKNLQDVTTVEFRMFVDFLKIFSLFKTECFSSIQCFRLLLGSLDLVEKFCFRSMHINETEAYSFLKHGLSRYLQIPCIFAVAVSPTYTFKTSSYRLRYMVIRYYHYFIVSTAPSIFSTSISWNWWK</sequence>
<protein>
    <submittedName>
        <fullName evidence="2">Uncharacterized protein</fullName>
    </submittedName>
</protein>
<gene>
    <name evidence="2" type="ORF">ACH5RR_032378</name>
</gene>
<keyword evidence="3" id="KW-1185">Reference proteome</keyword>
<accession>A0ABD2YJV9</accession>